<evidence type="ECO:0000259" key="7">
    <source>
        <dbReference type="Pfam" id="PF25954"/>
    </source>
</evidence>
<dbReference type="Gene3D" id="2.40.420.20">
    <property type="match status" value="1"/>
</dbReference>
<feature type="transmembrane region" description="Helical" evidence="4">
    <location>
        <begin position="31"/>
        <end position="52"/>
    </location>
</feature>
<dbReference type="InterPro" id="IPR058649">
    <property type="entry name" value="CzcB_C"/>
</dbReference>
<dbReference type="EMBL" id="CP036289">
    <property type="protein sequence ID" value="QDU74546.1"/>
    <property type="molecule type" value="Genomic_DNA"/>
</dbReference>
<feature type="domain" description="CzcB-like C-terminal circularly permuted SH3-like" evidence="8">
    <location>
        <begin position="357"/>
        <end position="416"/>
    </location>
</feature>
<dbReference type="Pfam" id="PF25954">
    <property type="entry name" value="Beta-barrel_RND_2"/>
    <property type="match status" value="1"/>
</dbReference>
<dbReference type="NCBIfam" id="TIGR01730">
    <property type="entry name" value="RND_mfp"/>
    <property type="match status" value="1"/>
</dbReference>
<keyword evidence="4" id="KW-0812">Transmembrane</keyword>
<dbReference type="RefSeq" id="WP_144971497.1">
    <property type="nucleotide sequence ID" value="NZ_CP036289.1"/>
</dbReference>
<evidence type="ECO:0000259" key="5">
    <source>
        <dbReference type="Pfam" id="PF19335"/>
    </source>
</evidence>
<proteinExistence type="inferred from homology"/>
<dbReference type="InterPro" id="IPR045800">
    <property type="entry name" value="HMBD"/>
</dbReference>
<reference evidence="10" key="1">
    <citation type="submission" date="2019-02" db="EMBL/GenBank/DDBJ databases">
        <title>Deep-cultivation of Planctomycetes and their phenomic and genomic characterization uncovers novel biology.</title>
        <authorList>
            <person name="Wiegand S."/>
            <person name="Jogler M."/>
            <person name="Boedeker C."/>
            <person name="Pinto D."/>
            <person name="Vollmers J."/>
            <person name="Rivas-Marin E."/>
            <person name="Kohn T."/>
            <person name="Peeters S.H."/>
            <person name="Heuer A."/>
            <person name="Rast P."/>
            <person name="Oberbeckmann S."/>
            <person name="Bunk B."/>
            <person name="Jeske O."/>
            <person name="Meyerdierks A."/>
            <person name="Storesund J.E."/>
            <person name="Kallscheuer N."/>
            <person name="Luecker S."/>
            <person name="Lage O.M."/>
            <person name="Pohl T."/>
            <person name="Merkel B.J."/>
            <person name="Hornburger P."/>
            <person name="Mueller R.-W."/>
            <person name="Bruemmer F."/>
            <person name="Labrenz M."/>
            <person name="Spormann A.M."/>
            <person name="Op den Camp H."/>
            <person name="Overmann J."/>
            <person name="Amann R."/>
            <person name="Jetten M.S.M."/>
            <person name="Mascher T."/>
            <person name="Medema M.H."/>
            <person name="Devos D.P."/>
            <person name="Kaster A.-K."/>
            <person name="Ovreas L."/>
            <person name="Rohde M."/>
            <person name="Galperin M.Y."/>
            <person name="Jogler C."/>
        </authorList>
    </citation>
    <scope>NUCLEOTIDE SEQUENCE [LARGE SCALE GENOMIC DNA]</scope>
    <source>
        <strain evidence="10">Pan97</strain>
    </source>
</reference>
<protein>
    <submittedName>
        <fullName evidence="9">Cation efflux system protein CusB</fullName>
    </submittedName>
</protein>
<evidence type="ECO:0000259" key="8">
    <source>
        <dbReference type="Pfam" id="PF25975"/>
    </source>
</evidence>
<accession>A0A518C5P0</accession>
<evidence type="ECO:0000256" key="2">
    <source>
        <dbReference type="ARBA" id="ARBA00022448"/>
    </source>
</evidence>
<feature type="compositionally biased region" description="Basic and acidic residues" evidence="3">
    <location>
        <begin position="457"/>
        <end position="474"/>
    </location>
</feature>
<evidence type="ECO:0000256" key="4">
    <source>
        <dbReference type="SAM" id="Phobius"/>
    </source>
</evidence>
<dbReference type="GO" id="GO:0046914">
    <property type="term" value="F:transition metal ion binding"/>
    <property type="evidence" value="ECO:0007669"/>
    <property type="project" value="TreeGrafter"/>
</dbReference>
<dbReference type="InterPro" id="IPR051909">
    <property type="entry name" value="MFP_Cation_Efflux"/>
</dbReference>
<dbReference type="GO" id="GO:0015679">
    <property type="term" value="P:plasma membrane copper ion transport"/>
    <property type="evidence" value="ECO:0007669"/>
    <property type="project" value="TreeGrafter"/>
</dbReference>
<dbReference type="InterPro" id="IPR058790">
    <property type="entry name" value="BSH_CusB"/>
</dbReference>
<evidence type="ECO:0000313" key="9">
    <source>
        <dbReference type="EMBL" id="QDU74546.1"/>
    </source>
</evidence>
<dbReference type="Pfam" id="PF25919">
    <property type="entry name" value="BSH_CusB"/>
    <property type="match status" value="1"/>
</dbReference>
<evidence type="ECO:0000259" key="6">
    <source>
        <dbReference type="Pfam" id="PF25919"/>
    </source>
</evidence>
<sequence>MNETSNSGNEAAEAVPPDAPARSSTHRTAMYLVFGIALFVGLLFEAIIVGAVKRILPDPNANREILYWQSPMDPSIRSDKPGKTAMGMDLVPVYADVEPSNGPVMIRPEIEESEHAIVTVERGPLVRSLESVSTVTFAEPLIGDVTLKMEGWLEELHVDYEGQTVKKGDALFDVYAPALFAAEEEFLTSLAYLKNPATSRTRFAEENVKSARQKLRYLDMTDKQIDELARKGVVQKTLTFYSPISGIVIEKKAFEGKSIPAGQLLYRIADLSKVWVNVSIYENQIHCVYKGQGATLTLSELPGRTFSGKVVYVYPYLDPKSRTVKVRLEFDNPNLLLMPDMFGRVKLEPHRMGQGLRIPQTAVMQTGMRNLVYVALPENRFEDREVRTGMELDGDLLEVLGGLKAGERIVASPNFLMDSESRIRLMNRKFAAPPMPTPGEAHQHKMPGMDMPGHSMKTKESESMRDMRQDSSKQ</sequence>
<dbReference type="GO" id="GO:0022857">
    <property type="term" value="F:transmembrane transporter activity"/>
    <property type="evidence" value="ECO:0007669"/>
    <property type="project" value="InterPro"/>
</dbReference>
<dbReference type="PANTHER" id="PTHR30097">
    <property type="entry name" value="CATION EFFLUX SYSTEM PROTEIN CUSB"/>
    <property type="match status" value="1"/>
</dbReference>
<dbReference type="SUPFAM" id="SSF111369">
    <property type="entry name" value="HlyD-like secretion proteins"/>
    <property type="match status" value="1"/>
</dbReference>
<organism evidence="9 10">
    <name type="scientific">Bremerella volcania</name>
    <dbReference type="NCBI Taxonomy" id="2527984"/>
    <lineage>
        <taxon>Bacteria</taxon>
        <taxon>Pseudomonadati</taxon>
        <taxon>Planctomycetota</taxon>
        <taxon>Planctomycetia</taxon>
        <taxon>Pirellulales</taxon>
        <taxon>Pirellulaceae</taxon>
        <taxon>Bremerella</taxon>
    </lineage>
</organism>
<dbReference type="GO" id="GO:0060003">
    <property type="term" value="P:copper ion export"/>
    <property type="evidence" value="ECO:0007669"/>
    <property type="project" value="TreeGrafter"/>
</dbReference>
<feature type="domain" description="CusB-like barrel-sandwich hybrid" evidence="6">
    <location>
        <begin position="145"/>
        <end position="269"/>
    </location>
</feature>
<dbReference type="GO" id="GO:0030288">
    <property type="term" value="C:outer membrane-bounded periplasmic space"/>
    <property type="evidence" value="ECO:0007669"/>
    <property type="project" value="TreeGrafter"/>
</dbReference>
<keyword evidence="10" id="KW-1185">Reference proteome</keyword>
<evidence type="ECO:0000256" key="1">
    <source>
        <dbReference type="ARBA" id="ARBA00009477"/>
    </source>
</evidence>
<evidence type="ECO:0000313" key="10">
    <source>
        <dbReference type="Proteomes" id="UP000318626"/>
    </source>
</evidence>
<feature type="domain" description="CusB-like beta-barrel" evidence="7">
    <location>
        <begin position="273"/>
        <end position="349"/>
    </location>
</feature>
<dbReference type="InterPro" id="IPR006143">
    <property type="entry name" value="RND_pump_MFP"/>
</dbReference>
<dbReference type="Gene3D" id="2.40.30.170">
    <property type="match status" value="1"/>
</dbReference>
<keyword evidence="4" id="KW-0472">Membrane</keyword>
<evidence type="ECO:0000256" key="3">
    <source>
        <dbReference type="SAM" id="MobiDB-lite"/>
    </source>
</evidence>
<keyword evidence="2" id="KW-0813">Transport</keyword>
<feature type="region of interest" description="Disordered" evidence="3">
    <location>
        <begin position="1"/>
        <end position="22"/>
    </location>
</feature>
<dbReference type="FunFam" id="2.40.30.170:FF:000010">
    <property type="entry name" value="Efflux RND transporter periplasmic adaptor subunit"/>
    <property type="match status" value="1"/>
</dbReference>
<name>A0A518C5P0_9BACT</name>
<dbReference type="OrthoDB" id="9806939at2"/>
<dbReference type="KEGG" id="bvo:Pan97_15550"/>
<feature type="region of interest" description="Disordered" evidence="3">
    <location>
        <begin position="433"/>
        <end position="474"/>
    </location>
</feature>
<dbReference type="GO" id="GO:0016020">
    <property type="term" value="C:membrane"/>
    <property type="evidence" value="ECO:0007669"/>
    <property type="project" value="InterPro"/>
</dbReference>
<gene>
    <name evidence="9" type="primary">cusB_1</name>
    <name evidence="9" type="ORF">Pan97_15550</name>
</gene>
<dbReference type="PANTHER" id="PTHR30097:SF15">
    <property type="entry name" value="CATION EFFLUX SYSTEM PROTEIN CUSB"/>
    <property type="match status" value="1"/>
</dbReference>
<dbReference type="InterPro" id="IPR058792">
    <property type="entry name" value="Beta-barrel_RND_2"/>
</dbReference>
<dbReference type="Proteomes" id="UP000318626">
    <property type="component" value="Chromosome"/>
</dbReference>
<dbReference type="Pfam" id="PF25975">
    <property type="entry name" value="CzcB_C"/>
    <property type="match status" value="1"/>
</dbReference>
<dbReference type="AlphaFoldDB" id="A0A518C5P0"/>
<feature type="domain" description="Heavy metal binding" evidence="5">
    <location>
        <begin position="67"/>
        <end position="93"/>
    </location>
</feature>
<keyword evidence="4" id="KW-1133">Transmembrane helix</keyword>
<comment type="similarity">
    <text evidence="1">Belongs to the membrane fusion protein (MFP) (TC 8.A.1) family.</text>
</comment>
<dbReference type="Pfam" id="PF19335">
    <property type="entry name" value="HMBD"/>
    <property type="match status" value="1"/>
</dbReference>